<comment type="caution">
    <text evidence="1">The sequence shown here is derived from an EMBL/GenBank/DDBJ whole genome shotgun (WGS) entry which is preliminary data.</text>
</comment>
<organism evidence="1 2">
    <name type="scientific">Melastoma candidum</name>
    <dbReference type="NCBI Taxonomy" id="119954"/>
    <lineage>
        <taxon>Eukaryota</taxon>
        <taxon>Viridiplantae</taxon>
        <taxon>Streptophyta</taxon>
        <taxon>Embryophyta</taxon>
        <taxon>Tracheophyta</taxon>
        <taxon>Spermatophyta</taxon>
        <taxon>Magnoliopsida</taxon>
        <taxon>eudicotyledons</taxon>
        <taxon>Gunneridae</taxon>
        <taxon>Pentapetalae</taxon>
        <taxon>rosids</taxon>
        <taxon>malvids</taxon>
        <taxon>Myrtales</taxon>
        <taxon>Melastomataceae</taxon>
        <taxon>Melastomatoideae</taxon>
        <taxon>Melastomateae</taxon>
        <taxon>Melastoma</taxon>
    </lineage>
</organism>
<dbReference type="Proteomes" id="UP001057402">
    <property type="component" value="Chromosome 7"/>
</dbReference>
<evidence type="ECO:0000313" key="2">
    <source>
        <dbReference type="Proteomes" id="UP001057402"/>
    </source>
</evidence>
<proteinExistence type="predicted"/>
<protein>
    <submittedName>
        <fullName evidence="1">Uncharacterized protein</fullName>
    </submittedName>
</protein>
<sequence length="148" mass="16659">MNQSSVSQITWQFVEAMEKKGLMHLNWPSDEKEMERVKEKFEKIRGLPNCCGAIDATHILMNLPMVNAANDVWFDREKNCSMILLGVVDAEMRFRVAVTGWAGKLSDSFVLRSSGLYKLCQNGTRLNVKKVKLSEGSEIGEYIVGDLG</sequence>
<keyword evidence="2" id="KW-1185">Reference proteome</keyword>
<evidence type="ECO:0000313" key="1">
    <source>
        <dbReference type="EMBL" id="KAI4339204.1"/>
    </source>
</evidence>
<gene>
    <name evidence="1" type="ORF">MLD38_024168</name>
</gene>
<name>A0ACB9NUV6_9MYRT</name>
<reference evidence="2" key="1">
    <citation type="journal article" date="2023" name="Front. Plant Sci.">
        <title>Chromosomal-level genome assembly of Melastoma candidum provides insights into trichome evolution.</title>
        <authorList>
            <person name="Zhong Y."/>
            <person name="Wu W."/>
            <person name="Sun C."/>
            <person name="Zou P."/>
            <person name="Liu Y."/>
            <person name="Dai S."/>
            <person name="Zhou R."/>
        </authorList>
    </citation>
    <scope>NUCLEOTIDE SEQUENCE [LARGE SCALE GENOMIC DNA]</scope>
</reference>
<accession>A0ACB9NUV6</accession>
<dbReference type="EMBL" id="CM042886">
    <property type="protein sequence ID" value="KAI4339204.1"/>
    <property type="molecule type" value="Genomic_DNA"/>
</dbReference>